<evidence type="ECO:0000256" key="7">
    <source>
        <dbReference type="SAM" id="Phobius"/>
    </source>
</evidence>
<comment type="subcellular location">
    <subcellularLocation>
        <location evidence="1">Cell membrane</location>
        <topology evidence="1">Multi-pass membrane protein</topology>
    </subcellularLocation>
</comment>
<evidence type="ECO:0000256" key="5">
    <source>
        <dbReference type="ARBA" id="ARBA00022989"/>
    </source>
</evidence>
<evidence type="ECO:0000256" key="4">
    <source>
        <dbReference type="ARBA" id="ARBA00022692"/>
    </source>
</evidence>
<dbReference type="PANTHER" id="PTHR43549:SF3">
    <property type="entry name" value="MULTIDRUG RESISTANCE PROTEIN YPNP-RELATED"/>
    <property type="match status" value="1"/>
</dbReference>
<dbReference type="EMBL" id="JALEMU010000069">
    <property type="protein sequence ID" value="MCI5755521.1"/>
    <property type="molecule type" value="Genomic_DNA"/>
</dbReference>
<dbReference type="PANTHER" id="PTHR43549">
    <property type="entry name" value="MULTIDRUG RESISTANCE PROTEIN YPNP-RELATED"/>
    <property type="match status" value="1"/>
</dbReference>
<gene>
    <name evidence="8" type="ORF">MR241_04430</name>
</gene>
<dbReference type="GO" id="GO:0005886">
    <property type="term" value="C:plasma membrane"/>
    <property type="evidence" value="ECO:0007669"/>
    <property type="project" value="UniProtKB-SubCell"/>
</dbReference>
<dbReference type="InterPro" id="IPR048279">
    <property type="entry name" value="MdtK-like"/>
</dbReference>
<evidence type="ECO:0000256" key="1">
    <source>
        <dbReference type="ARBA" id="ARBA00004651"/>
    </source>
</evidence>
<comment type="caution">
    <text evidence="8">The sequence shown here is derived from an EMBL/GenBank/DDBJ whole genome shotgun (WGS) entry which is preliminary data.</text>
</comment>
<feature type="transmembrane region" description="Helical" evidence="7">
    <location>
        <begin position="21"/>
        <end position="42"/>
    </location>
</feature>
<feature type="transmembrane region" description="Helical" evidence="7">
    <location>
        <begin position="169"/>
        <end position="190"/>
    </location>
</feature>
<proteinExistence type="predicted"/>
<dbReference type="PIRSF" id="PIRSF006603">
    <property type="entry name" value="DinF"/>
    <property type="match status" value="1"/>
</dbReference>
<protein>
    <submittedName>
        <fullName evidence="8">MATE family efflux transporter</fullName>
    </submittedName>
</protein>
<evidence type="ECO:0000256" key="3">
    <source>
        <dbReference type="ARBA" id="ARBA00022475"/>
    </source>
</evidence>
<keyword evidence="5 7" id="KW-1133">Transmembrane helix</keyword>
<keyword evidence="6 7" id="KW-0472">Membrane</keyword>
<evidence type="ECO:0000313" key="9">
    <source>
        <dbReference type="Proteomes" id="UP001139365"/>
    </source>
</evidence>
<dbReference type="Proteomes" id="UP001139365">
    <property type="component" value="Unassembled WGS sequence"/>
</dbReference>
<keyword evidence="4 7" id="KW-0812">Transmembrane</keyword>
<dbReference type="InterPro" id="IPR002528">
    <property type="entry name" value="MATE_fam"/>
</dbReference>
<feature type="transmembrane region" description="Helical" evidence="7">
    <location>
        <begin position="358"/>
        <end position="378"/>
    </location>
</feature>
<dbReference type="GO" id="GO:0042910">
    <property type="term" value="F:xenobiotic transmembrane transporter activity"/>
    <property type="evidence" value="ECO:0007669"/>
    <property type="project" value="InterPro"/>
</dbReference>
<sequence length="453" mass="48571">MSETKNIKMTDGPILSAVIRYSLPIVFAGMLQILFNAADLAVVGHFAGSAATAAVGATGSTISLIVNTVMGLAVGVNVVLARSLGAGDRENSKRTVHTAIAVSVIAGIAVMIVGILISRPAMVYTRCPQDALEQAVQYMIIYFAGSPAIFVYNFGSAILRTKGDTKHPLYYLTAAGVLNIFLNLIFVIAFRMAAAGVALATTLTQYLAAFLTIRCLMRQDDDCRFVLRETHIWKSQLIGIIRYGLPSGITQAMYSISNIQIQSAINDFGTSAVAGNSASSNLEGFISSGIAALNAATVAFAGQNIGAGNKKRVKKVIFVCLAVSVAFSLIAGFAVFFFSRQLIGAIYLPKDPEGVACGMVRAAFMMTTMWISGAFQVVGGTNQALGYSTAMMINSIVGICGVRTVWMQWFYPLRKSLEMIYICYPVTWAIILIANTAVLLFAWHRYSKKGMIK</sequence>
<dbReference type="InterPro" id="IPR052031">
    <property type="entry name" value="Membrane_Transporter-Flippase"/>
</dbReference>
<feature type="transmembrane region" description="Helical" evidence="7">
    <location>
        <begin position="419"/>
        <end position="443"/>
    </location>
</feature>
<dbReference type="NCBIfam" id="TIGR00797">
    <property type="entry name" value="matE"/>
    <property type="match status" value="1"/>
</dbReference>
<dbReference type="CDD" id="cd13138">
    <property type="entry name" value="MATE_yoeA_like"/>
    <property type="match status" value="1"/>
</dbReference>
<keyword evidence="3" id="KW-1003">Cell membrane</keyword>
<feature type="transmembrane region" description="Helical" evidence="7">
    <location>
        <begin position="137"/>
        <end position="157"/>
    </location>
</feature>
<dbReference type="AlphaFoldDB" id="A0AAE3JZS0"/>
<feature type="transmembrane region" description="Helical" evidence="7">
    <location>
        <begin position="316"/>
        <end position="338"/>
    </location>
</feature>
<accession>A0AAE3JZS0</accession>
<evidence type="ECO:0000256" key="2">
    <source>
        <dbReference type="ARBA" id="ARBA00022448"/>
    </source>
</evidence>
<feature type="transmembrane region" description="Helical" evidence="7">
    <location>
        <begin position="196"/>
        <end position="217"/>
    </location>
</feature>
<organism evidence="8 9">
    <name type="scientific">Candidatus Colimorpha enterica</name>
    <dbReference type="NCBI Taxonomy" id="3083063"/>
    <lineage>
        <taxon>Bacteria</taxon>
        <taxon>Pseudomonadati</taxon>
        <taxon>Bacteroidota</taxon>
        <taxon>Bacteroidia</taxon>
        <taxon>Bacteroidales</taxon>
        <taxon>Candidatus Colimorpha</taxon>
    </lineage>
</organism>
<feature type="transmembrane region" description="Helical" evidence="7">
    <location>
        <begin position="62"/>
        <end position="84"/>
    </location>
</feature>
<feature type="transmembrane region" description="Helical" evidence="7">
    <location>
        <begin position="385"/>
        <end position="407"/>
    </location>
</feature>
<keyword evidence="2" id="KW-0813">Transport</keyword>
<evidence type="ECO:0000256" key="6">
    <source>
        <dbReference type="ARBA" id="ARBA00023136"/>
    </source>
</evidence>
<dbReference type="Pfam" id="PF01554">
    <property type="entry name" value="MatE"/>
    <property type="match status" value="2"/>
</dbReference>
<name>A0AAE3JZS0_9BACT</name>
<feature type="transmembrane region" description="Helical" evidence="7">
    <location>
        <begin position="96"/>
        <end position="117"/>
    </location>
</feature>
<evidence type="ECO:0000313" key="8">
    <source>
        <dbReference type="EMBL" id="MCI5755521.1"/>
    </source>
</evidence>
<dbReference type="GO" id="GO:0015297">
    <property type="term" value="F:antiporter activity"/>
    <property type="evidence" value="ECO:0007669"/>
    <property type="project" value="InterPro"/>
</dbReference>
<reference evidence="8 9" key="1">
    <citation type="submission" date="2022-03" db="EMBL/GenBank/DDBJ databases">
        <title>Metagenome-assembled genomes from swine fecal metagenomes.</title>
        <authorList>
            <person name="Holman D.B."/>
            <person name="Kommadath A."/>
        </authorList>
    </citation>
    <scope>NUCLEOTIDE SEQUENCE [LARGE SCALE GENOMIC DNA]</scope>
    <source>
        <strain evidence="8">SUG147</strain>
    </source>
</reference>